<name>A0A392SU87_9FABA</name>
<dbReference type="Proteomes" id="UP000265520">
    <property type="component" value="Unassembled WGS sequence"/>
</dbReference>
<organism evidence="1 2">
    <name type="scientific">Trifolium medium</name>
    <dbReference type="NCBI Taxonomy" id="97028"/>
    <lineage>
        <taxon>Eukaryota</taxon>
        <taxon>Viridiplantae</taxon>
        <taxon>Streptophyta</taxon>
        <taxon>Embryophyta</taxon>
        <taxon>Tracheophyta</taxon>
        <taxon>Spermatophyta</taxon>
        <taxon>Magnoliopsida</taxon>
        <taxon>eudicotyledons</taxon>
        <taxon>Gunneridae</taxon>
        <taxon>Pentapetalae</taxon>
        <taxon>rosids</taxon>
        <taxon>fabids</taxon>
        <taxon>Fabales</taxon>
        <taxon>Fabaceae</taxon>
        <taxon>Papilionoideae</taxon>
        <taxon>50 kb inversion clade</taxon>
        <taxon>NPAAA clade</taxon>
        <taxon>Hologalegina</taxon>
        <taxon>IRL clade</taxon>
        <taxon>Trifolieae</taxon>
        <taxon>Trifolium</taxon>
    </lineage>
</organism>
<evidence type="ECO:0000313" key="2">
    <source>
        <dbReference type="Proteomes" id="UP000265520"/>
    </source>
</evidence>
<comment type="caution">
    <text evidence="1">The sequence shown here is derived from an EMBL/GenBank/DDBJ whole genome shotgun (WGS) entry which is preliminary data.</text>
</comment>
<proteinExistence type="predicted"/>
<dbReference type="EMBL" id="LXQA010431717">
    <property type="protein sequence ID" value="MCI51426.1"/>
    <property type="molecule type" value="Genomic_DNA"/>
</dbReference>
<evidence type="ECO:0000313" key="1">
    <source>
        <dbReference type="EMBL" id="MCI51426.1"/>
    </source>
</evidence>
<dbReference type="AlphaFoldDB" id="A0A392SU87"/>
<protein>
    <submittedName>
        <fullName evidence="1">Uncharacterized protein</fullName>
    </submittedName>
</protein>
<keyword evidence="2" id="KW-1185">Reference proteome</keyword>
<accession>A0A392SU87</accession>
<sequence>MSLPRCMSPSHHVVDIHFQFSTHLNRAPTLKLVKCEARVF</sequence>
<reference evidence="1 2" key="1">
    <citation type="journal article" date="2018" name="Front. Plant Sci.">
        <title>Red Clover (Trifolium pratense) and Zigzag Clover (T. medium) - A Picture of Genomic Similarities and Differences.</title>
        <authorList>
            <person name="Dluhosova J."/>
            <person name="Istvanek J."/>
            <person name="Nedelnik J."/>
            <person name="Repkova J."/>
        </authorList>
    </citation>
    <scope>NUCLEOTIDE SEQUENCE [LARGE SCALE GENOMIC DNA]</scope>
    <source>
        <strain evidence="2">cv. 10/8</strain>
        <tissue evidence="1">Leaf</tissue>
    </source>
</reference>
<feature type="non-terminal residue" evidence="1">
    <location>
        <position position="40"/>
    </location>
</feature>